<dbReference type="GO" id="GO:0005634">
    <property type="term" value="C:nucleus"/>
    <property type="evidence" value="ECO:0007669"/>
    <property type="project" value="TreeGrafter"/>
</dbReference>
<dbReference type="PANTHER" id="PTHR12302">
    <property type="entry name" value="EBNA2 BINDING PROTEIN P100"/>
    <property type="match status" value="1"/>
</dbReference>
<dbReference type="InterPro" id="IPR035437">
    <property type="entry name" value="SNase_OB-fold_sf"/>
</dbReference>
<evidence type="ECO:0000313" key="1">
    <source>
        <dbReference type="EMBL" id="KAF1749582.1"/>
    </source>
</evidence>
<name>A0A6A5G4G3_CAERE</name>
<dbReference type="Gene3D" id="2.40.50.90">
    <property type="match status" value="1"/>
</dbReference>
<gene>
    <name evidence="1" type="ORF">GCK72_026050</name>
</gene>
<evidence type="ECO:0000313" key="2">
    <source>
        <dbReference type="Proteomes" id="UP000483820"/>
    </source>
</evidence>
<accession>A0A6A5G4G3</accession>
<sequence length="107" mass="11663">MKIEGLNIAEGLVSSGLSKVAVDKGKKRFFGDKTAEKKNTLRIQEITGDLAKAEQFLPYFQKGGRAAGVVEFLFDGSRLRICIQKETVFISLFLGGIDCPKGARVVP</sequence>
<comment type="caution">
    <text evidence="1">The sequence shown here is derived from an EMBL/GenBank/DDBJ whole genome shotgun (WGS) entry which is preliminary data.</text>
</comment>
<dbReference type="RefSeq" id="XP_053580198.1">
    <property type="nucleotide sequence ID" value="XM_053736632.1"/>
</dbReference>
<dbReference type="PANTHER" id="PTHR12302:SF2">
    <property type="entry name" value="STAPHYLOCOCCAL NUCLEASE DOMAIN-CONTAINING PROTEIN 1"/>
    <property type="match status" value="1"/>
</dbReference>
<dbReference type="GeneID" id="78778012"/>
<proteinExistence type="predicted"/>
<dbReference type="CTD" id="78778012"/>
<protein>
    <submittedName>
        <fullName evidence="1">Uncharacterized protein</fullName>
    </submittedName>
</protein>
<dbReference type="Proteomes" id="UP000483820">
    <property type="component" value="Chromosome X"/>
</dbReference>
<dbReference type="GO" id="GO:0004518">
    <property type="term" value="F:nuclease activity"/>
    <property type="evidence" value="ECO:0007669"/>
    <property type="project" value="TreeGrafter"/>
</dbReference>
<dbReference type="KEGG" id="crq:GCK72_026050"/>
<dbReference type="GO" id="GO:0005829">
    <property type="term" value="C:cytosol"/>
    <property type="evidence" value="ECO:0007669"/>
    <property type="project" value="TreeGrafter"/>
</dbReference>
<dbReference type="EMBL" id="WUAV01000006">
    <property type="protein sequence ID" value="KAF1749582.1"/>
    <property type="molecule type" value="Genomic_DNA"/>
</dbReference>
<dbReference type="AlphaFoldDB" id="A0A6A5G4G3"/>
<reference evidence="1 2" key="1">
    <citation type="submission" date="2019-12" db="EMBL/GenBank/DDBJ databases">
        <title>Chromosome-level assembly of the Caenorhabditis remanei genome.</title>
        <authorList>
            <person name="Teterina A.A."/>
            <person name="Willis J.H."/>
            <person name="Phillips P.C."/>
        </authorList>
    </citation>
    <scope>NUCLEOTIDE SEQUENCE [LARGE SCALE GENOMIC DNA]</scope>
    <source>
        <strain evidence="1 2">PX506</strain>
        <tissue evidence="1">Whole organism</tissue>
    </source>
</reference>
<dbReference type="GO" id="GO:0006402">
    <property type="term" value="P:mRNA catabolic process"/>
    <property type="evidence" value="ECO:0007669"/>
    <property type="project" value="TreeGrafter"/>
</dbReference>
<dbReference type="GO" id="GO:0003723">
    <property type="term" value="F:RNA binding"/>
    <property type="evidence" value="ECO:0007669"/>
    <property type="project" value="TreeGrafter"/>
</dbReference>
<organism evidence="1 2">
    <name type="scientific">Caenorhabditis remanei</name>
    <name type="common">Caenorhabditis vulgaris</name>
    <dbReference type="NCBI Taxonomy" id="31234"/>
    <lineage>
        <taxon>Eukaryota</taxon>
        <taxon>Metazoa</taxon>
        <taxon>Ecdysozoa</taxon>
        <taxon>Nematoda</taxon>
        <taxon>Chromadorea</taxon>
        <taxon>Rhabditida</taxon>
        <taxon>Rhabditina</taxon>
        <taxon>Rhabditomorpha</taxon>
        <taxon>Rhabditoidea</taxon>
        <taxon>Rhabditidae</taxon>
        <taxon>Peloderinae</taxon>
        <taxon>Caenorhabditis</taxon>
    </lineage>
</organism>